<proteinExistence type="predicted"/>
<gene>
    <name evidence="2" type="ORF">Q8W34_00640</name>
</gene>
<feature type="transmembrane region" description="Helical" evidence="1">
    <location>
        <begin position="206"/>
        <end position="225"/>
    </location>
</feature>
<keyword evidence="1" id="KW-1133">Transmembrane helix</keyword>
<keyword evidence="1" id="KW-0812">Transmembrane</keyword>
<feature type="transmembrane region" description="Helical" evidence="1">
    <location>
        <begin position="178"/>
        <end position="200"/>
    </location>
</feature>
<dbReference type="Proteomes" id="UP001177212">
    <property type="component" value="Unassembled WGS sequence"/>
</dbReference>
<feature type="transmembrane region" description="Helical" evidence="1">
    <location>
        <begin position="97"/>
        <end position="120"/>
    </location>
</feature>
<feature type="transmembrane region" description="Helical" evidence="1">
    <location>
        <begin position="35"/>
        <end position="52"/>
    </location>
</feature>
<evidence type="ECO:0000313" key="2">
    <source>
        <dbReference type="EMBL" id="MDP2563121.1"/>
    </source>
</evidence>
<name>A0ABT9F9F8_9GAMM</name>
<keyword evidence="1" id="KW-0472">Membrane</keyword>
<evidence type="ECO:0000313" key="3">
    <source>
        <dbReference type="Proteomes" id="UP001177212"/>
    </source>
</evidence>
<dbReference type="RefSeq" id="WP_305397485.1">
    <property type="nucleotide sequence ID" value="NZ_JAUYVT010000001.1"/>
</dbReference>
<dbReference type="EMBL" id="JAUYVT010000001">
    <property type="protein sequence ID" value="MDP2563121.1"/>
    <property type="molecule type" value="Genomic_DNA"/>
</dbReference>
<evidence type="ECO:0000256" key="1">
    <source>
        <dbReference type="SAM" id="Phobius"/>
    </source>
</evidence>
<accession>A0ABT9F9F8</accession>
<sequence>MNTLTVTPLHSLPASKANQWLQDGFSLFKQAPVKLFLFLLLPLIIEGIFQILPAPYGMLASKWAATFVGSSAIIVIHHLATHKVFSLKSIFKAKNWLSMIPLSAILASAFFIQLFVAKLLLGNDGINLLLFSQTTEVTQWQLGIIFASIIPVTLPVSFASYCILLGEKDVLHALKSSLNAFFYAFKPMCLIALISFLSLLLAPYTFLLSAIITGPILTCISYIAYRSVFIKNKEA</sequence>
<protein>
    <submittedName>
        <fullName evidence="2">Uncharacterized protein</fullName>
    </submittedName>
</protein>
<reference evidence="2" key="1">
    <citation type="submission" date="2023-07" db="EMBL/GenBank/DDBJ databases">
        <title>Genome content predicts the carbon catabolic preferences of heterotrophic bacteria.</title>
        <authorList>
            <person name="Gralka M."/>
        </authorList>
    </citation>
    <scope>NUCLEOTIDE SEQUENCE</scope>
    <source>
        <strain evidence="2">4G09</strain>
    </source>
</reference>
<keyword evidence="3" id="KW-1185">Reference proteome</keyword>
<comment type="caution">
    <text evidence="2">The sequence shown here is derived from an EMBL/GenBank/DDBJ whole genome shotgun (WGS) entry which is preliminary data.</text>
</comment>
<organism evidence="2 3">
    <name type="scientific">Pseudoalteromonas marina</name>
    <dbReference type="NCBI Taxonomy" id="267375"/>
    <lineage>
        <taxon>Bacteria</taxon>
        <taxon>Pseudomonadati</taxon>
        <taxon>Pseudomonadota</taxon>
        <taxon>Gammaproteobacteria</taxon>
        <taxon>Alteromonadales</taxon>
        <taxon>Pseudoalteromonadaceae</taxon>
        <taxon>Pseudoalteromonas</taxon>
    </lineage>
</organism>
<feature type="transmembrane region" description="Helical" evidence="1">
    <location>
        <begin position="64"/>
        <end position="85"/>
    </location>
</feature>
<feature type="transmembrane region" description="Helical" evidence="1">
    <location>
        <begin position="140"/>
        <end position="166"/>
    </location>
</feature>